<evidence type="ECO:0000313" key="2">
    <source>
        <dbReference type="Proteomes" id="UP000282106"/>
    </source>
</evidence>
<comment type="caution">
    <text evidence="1">The sequence shown here is derived from an EMBL/GenBank/DDBJ whole genome shotgun (WGS) entry which is preliminary data.</text>
</comment>
<accession>A0A3N0V2H0</accession>
<dbReference type="InterPro" id="IPR027417">
    <property type="entry name" value="P-loop_NTPase"/>
</dbReference>
<dbReference type="PANTHER" id="PTHR36451">
    <property type="entry name" value="PAPS-DEPENDENT SULFOTRANSFERASE STF3"/>
    <property type="match status" value="1"/>
</dbReference>
<dbReference type="Pfam" id="PF13469">
    <property type="entry name" value="Sulfotransfer_3"/>
    <property type="match status" value="1"/>
</dbReference>
<dbReference type="EMBL" id="RJVO01000008">
    <property type="protein sequence ID" value="ROH86731.1"/>
    <property type="molecule type" value="Genomic_DNA"/>
</dbReference>
<proteinExistence type="predicted"/>
<evidence type="ECO:0000313" key="1">
    <source>
        <dbReference type="EMBL" id="ROH86731.1"/>
    </source>
</evidence>
<name>A0A3N0V2H0_9GAMM</name>
<sequence>MSSDTLVPDALEAAAVEQSGGLKNFGLPSHRPGLEKLCASLNGEANLSDFGRGLLQQKIVEMLVNRLRIEDWFAKHPEIAQETIAAPVVIVGLPRTGTTLLQRVLACDPRFYSMPWWESRYPVPFPGEDVKAPVQRIERARGEVKVMVEAMPKLLSIHPMDADQADEEVMLMEHSFRASFNAYAHVPSYMDWLHGTDETPTYEYLKRVLQFLQWQKRQRGVSAERWVLKAPHHLLRMGLLLKLFPDAHIVQAHRDPVETIPSIASMIHTLWAIYGAAPDAKAAGREWNDLMVQAFHHTMQVREANPKPFIDVRFIDTVKRPFEVVQAIYRHLGIALTPEAEQAMRQWLEKNSRDSRAAHDYKPEDFGLSVEQLQRDFADYHRKYIEA</sequence>
<dbReference type="Gene3D" id="3.40.50.300">
    <property type="entry name" value="P-loop containing nucleotide triphosphate hydrolases"/>
    <property type="match status" value="1"/>
</dbReference>
<dbReference type="AlphaFoldDB" id="A0A3N0V2H0"/>
<keyword evidence="1" id="KW-0808">Transferase</keyword>
<dbReference type="RefSeq" id="WP_123212720.1">
    <property type="nucleotide sequence ID" value="NZ_RJVO01000008.1"/>
</dbReference>
<dbReference type="SUPFAM" id="SSF52540">
    <property type="entry name" value="P-loop containing nucleoside triphosphate hydrolases"/>
    <property type="match status" value="1"/>
</dbReference>
<reference evidence="1 2" key="1">
    <citation type="submission" date="2018-10" db="EMBL/GenBank/DDBJ databases">
        <authorList>
            <person name="Chen W.-M."/>
        </authorList>
    </citation>
    <scope>NUCLEOTIDE SEQUENCE [LARGE SCALE GENOMIC DNA]</scope>
    <source>
        <strain evidence="1 2">THS-13</strain>
    </source>
</reference>
<dbReference type="GO" id="GO:0016740">
    <property type="term" value="F:transferase activity"/>
    <property type="evidence" value="ECO:0007669"/>
    <property type="project" value="UniProtKB-KW"/>
</dbReference>
<gene>
    <name evidence="1" type="ORF">ED208_14950</name>
</gene>
<organism evidence="1 2">
    <name type="scientific">Stagnimonas aquatica</name>
    <dbReference type="NCBI Taxonomy" id="2689987"/>
    <lineage>
        <taxon>Bacteria</taxon>
        <taxon>Pseudomonadati</taxon>
        <taxon>Pseudomonadota</taxon>
        <taxon>Gammaproteobacteria</taxon>
        <taxon>Nevskiales</taxon>
        <taxon>Nevskiaceae</taxon>
        <taxon>Stagnimonas</taxon>
    </lineage>
</organism>
<keyword evidence="2" id="KW-1185">Reference proteome</keyword>
<dbReference type="InParanoid" id="A0A3N0V2H0"/>
<dbReference type="PANTHER" id="PTHR36451:SF1">
    <property type="entry name" value="OMEGA-HYDROXY-BETA-DIHYDROMENAQUINONE-9 SULFOTRANSFERASE STF3"/>
    <property type="match status" value="1"/>
</dbReference>
<dbReference type="InterPro" id="IPR052736">
    <property type="entry name" value="Stf3_sulfotransferase"/>
</dbReference>
<dbReference type="Proteomes" id="UP000282106">
    <property type="component" value="Unassembled WGS sequence"/>
</dbReference>
<protein>
    <submittedName>
        <fullName evidence="1">Sulfotransferase</fullName>
    </submittedName>
</protein>